<organism evidence="10 11">
    <name type="scientific">candidate division WOR_3 bacterium SM1_77</name>
    <dbReference type="NCBI Taxonomy" id="1703778"/>
    <lineage>
        <taxon>Bacteria</taxon>
        <taxon>Bacteria division WOR-3</taxon>
    </lineage>
</organism>
<dbReference type="PATRIC" id="fig|1703778.3.peg.778"/>
<dbReference type="InterPro" id="IPR027417">
    <property type="entry name" value="P-loop_NTPase"/>
</dbReference>
<evidence type="ECO:0000256" key="2">
    <source>
        <dbReference type="ARBA" id="ARBA00015953"/>
    </source>
</evidence>
<dbReference type="SUPFAM" id="SSF50465">
    <property type="entry name" value="EF-Tu/eEF-1alpha/eIF2-gamma C-terminal domain"/>
    <property type="match status" value="1"/>
</dbReference>
<dbReference type="GO" id="GO:0003924">
    <property type="term" value="F:GTPase activity"/>
    <property type="evidence" value="ECO:0007669"/>
    <property type="project" value="InterPro"/>
</dbReference>
<dbReference type="EMBL" id="LJVE01000099">
    <property type="protein sequence ID" value="KPL13523.1"/>
    <property type="molecule type" value="Genomic_DNA"/>
</dbReference>
<dbReference type="InterPro" id="IPR036390">
    <property type="entry name" value="WH_DNA-bd_sf"/>
</dbReference>
<dbReference type="PROSITE" id="PS51722">
    <property type="entry name" value="G_TR_2"/>
    <property type="match status" value="1"/>
</dbReference>
<accession>A0A0S8JWE7</accession>
<evidence type="ECO:0000259" key="9">
    <source>
        <dbReference type="PROSITE" id="PS51722"/>
    </source>
</evidence>
<keyword evidence="6" id="KW-0342">GTP-binding</keyword>
<keyword evidence="4" id="KW-0547">Nucleotide-binding</keyword>
<dbReference type="Gene3D" id="3.40.50.300">
    <property type="entry name" value="P-loop containing nucleotide triphosphate hydrolases"/>
    <property type="match status" value="1"/>
</dbReference>
<sequence length="642" mass="72012">MNNTQKRHVVIGTAGHIDHGKSALIKALTGVDPDRLKEEKERGMTTDLGFVFYSNDVTIIDVPGHEKFVRHMVAGASTIDFVMFVVAADDGVMPQTSEHLEILKLLGIKKGVIVITKKDLVEKEMLDTVIEDVKNVMLDSFLEGAPIIPVSNATKEGIEDLRKILDELIRQTESKADRGIFRMPIDRRFVIKGFGTVVAGTVLSGKVEIGDSLELLPEKKSVKVRGIEVHNNKVNEVGTGFRVAINLVGAEKDEIDRGDVLAQPGFFEPSEYLNASLHLLKSAGKPLKNFTRLRIHLGTKEIFGRVVFLDKKALEPGGKAIVQFRLESPAVCNINDNYVIRTYSPQVTIGGGAIIEPGATKAKGFDEELISHLQRMEAGEPIVIIEEDLLSNFDLPRKIEEIAHDVNLPLDEVKSLIKALNQKGKVILLDEKRGLYYHHKNYERLREGITERLKTYHKGNPTGVGMPSLELLKNISRSLDKILLDRTLAKMAEDEIVRVTPDGKINLFEHKVVVDKDLEATMRKIEKLFLDSGFKPPDYKSVLARNIGPEPIVKKTYRYMLDTGMLINAGEGVVIHQKYVKEAEQKLIDYLKKNKDIKISQFRDLLDASRKYVLPLLIYFDTHGVTIKRGDVRILGQKYRLP</sequence>
<gene>
    <name evidence="10" type="ORF">AMJ74_05115</name>
</gene>
<dbReference type="InterPro" id="IPR050055">
    <property type="entry name" value="EF-Tu_GTPase"/>
</dbReference>
<dbReference type="PANTHER" id="PTHR43721:SF22">
    <property type="entry name" value="ELONGATION FACTOR TU, MITOCHONDRIAL"/>
    <property type="match status" value="1"/>
</dbReference>
<dbReference type="SUPFAM" id="SSF52540">
    <property type="entry name" value="P-loop containing nucleoside triphosphate hydrolases"/>
    <property type="match status" value="1"/>
</dbReference>
<dbReference type="InterPro" id="IPR036388">
    <property type="entry name" value="WH-like_DNA-bd_sf"/>
</dbReference>
<dbReference type="Pfam" id="PF09107">
    <property type="entry name" value="WHD_3rd_SelB"/>
    <property type="match status" value="1"/>
</dbReference>
<dbReference type="GO" id="GO:0003746">
    <property type="term" value="F:translation elongation factor activity"/>
    <property type="evidence" value="ECO:0007669"/>
    <property type="project" value="InterPro"/>
</dbReference>
<dbReference type="Pfam" id="PF25461">
    <property type="entry name" value="Beta-barrel_SelB"/>
    <property type="match status" value="1"/>
</dbReference>
<dbReference type="NCBIfam" id="TIGR00475">
    <property type="entry name" value="selB"/>
    <property type="match status" value="1"/>
</dbReference>
<keyword evidence="5" id="KW-0648">Protein biosynthesis</keyword>
<dbReference type="Gene3D" id="1.10.10.10">
    <property type="entry name" value="Winged helix-like DNA-binding domain superfamily/Winged helix DNA-binding domain"/>
    <property type="match status" value="1"/>
</dbReference>
<dbReference type="InterPro" id="IPR009000">
    <property type="entry name" value="Transl_B-barrel_sf"/>
</dbReference>
<evidence type="ECO:0000256" key="4">
    <source>
        <dbReference type="ARBA" id="ARBA00022741"/>
    </source>
</evidence>
<dbReference type="InterPro" id="IPR004161">
    <property type="entry name" value="EFTu-like_2"/>
</dbReference>
<dbReference type="Gene3D" id="2.40.30.10">
    <property type="entry name" value="Translation factors"/>
    <property type="match status" value="1"/>
</dbReference>
<evidence type="ECO:0000256" key="8">
    <source>
        <dbReference type="ARBA" id="ARBA00031615"/>
    </source>
</evidence>
<comment type="caution">
    <text evidence="10">The sequence shown here is derived from an EMBL/GenBank/DDBJ whole genome shotgun (WGS) entry which is preliminary data.</text>
</comment>
<feature type="domain" description="Tr-type G" evidence="9">
    <location>
        <begin position="6"/>
        <end position="172"/>
    </location>
</feature>
<dbReference type="GO" id="GO:0003723">
    <property type="term" value="F:RNA binding"/>
    <property type="evidence" value="ECO:0007669"/>
    <property type="project" value="InterPro"/>
</dbReference>
<dbReference type="CDD" id="cd15491">
    <property type="entry name" value="selB_III"/>
    <property type="match status" value="1"/>
</dbReference>
<name>A0A0S8JWE7_UNCW3</name>
<dbReference type="InterPro" id="IPR005225">
    <property type="entry name" value="Small_GTP-bd"/>
</dbReference>
<evidence type="ECO:0000256" key="1">
    <source>
        <dbReference type="ARBA" id="ARBA00004496"/>
    </source>
</evidence>
<evidence type="ECO:0000313" key="10">
    <source>
        <dbReference type="EMBL" id="KPL13523.1"/>
    </source>
</evidence>
<evidence type="ECO:0000313" key="11">
    <source>
        <dbReference type="Proteomes" id="UP000050975"/>
    </source>
</evidence>
<comment type="subcellular location">
    <subcellularLocation>
        <location evidence="1">Cytoplasm</location>
    </subcellularLocation>
</comment>
<evidence type="ECO:0000256" key="7">
    <source>
        <dbReference type="ARBA" id="ARBA00025526"/>
    </source>
</evidence>
<protein>
    <recommendedName>
        <fullName evidence="2">Selenocysteine-specific elongation factor</fullName>
    </recommendedName>
    <alternativeName>
        <fullName evidence="8">SelB translation factor</fullName>
    </alternativeName>
</protein>
<proteinExistence type="predicted"/>
<dbReference type="Pfam" id="PF03144">
    <property type="entry name" value="GTP_EFTU_D2"/>
    <property type="match status" value="1"/>
</dbReference>
<dbReference type="SUPFAM" id="SSF50447">
    <property type="entry name" value="Translation proteins"/>
    <property type="match status" value="1"/>
</dbReference>
<dbReference type="PANTHER" id="PTHR43721">
    <property type="entry name" value="ELONGATION FACTOR TU-RELATED"/>
    <property type="match status" value="1"/>
</dbReference>
<dbReference type="AlphaFoldDB" id="A0A0S8JWE7"/>
<comment type="function">
    <text evidence="7">Translation factor necessary for the incorporation of selenocysteine into proteins. It probably replaces EF-Tu for the insertion of selenocysteine directed by the UGA codon. SelB binds GTP and GDP.</text>
</comment>
<dbReference type="InterPro" id="IPR009001">
    <property type="entry name" value="Transl_elong_EF1A/Init_IF2_C"/>
</dbReference>
<dbReference type="CDD" id="cd04171">
    <property type="entry name" value="SelB"/>
    <property type="match status" value="1"/>
</dbReference>
<dbReference type="Proteomes" id="UP000050975">
    <property type="component" value="Unassembled WGS sequence"/>
</dbReference>
<reference evidence="10 11" key="1">
    <citation type="journal article" date="2015" name="Microbiome">
        <title>Genomic resolution of linkages in carbon, nitrogen, and sulfur cycling among widespread estuary sediment bacteria.</title>
        <authorList>
            <person name="Baker B.J."/>
            <person name="Lazar C.S."/>
            <person name="Teske A.P."/>
            <person name="Dick G.J."/>
        </authorList>
    </citation>
    <scope>NUCLEOTIDE SEQUENCE [LARGE SCALE GENOMIC DNA]</scope>
    <source>
        <strain evidence="10">SM1_77</strain>
    </source>
</reference>
<dbReference type="GO" id="GO:0005737">
    <property type="term" value="C:cytoplasm"/>
    <property type="evidence" value="ECO:0007669"/>
    <property type="project" value="UniProtKB-SubCell"/>
</dbReference>
<dbReference type="GO" id="GO:0001514">
    <property type="term" value="P:selenocysteine incorporation"/>
    <property type="evidence" value="ECO:0007669"/>
    <property type="project" value="InterPro"/>
</dbReference>
<keyword evidence="3" id="KW-0963">Cytoplasm</keyword>
<dbReference type="InterPro" id="IPR015191">
    <property type="entry name" value="SelB_WHD4"/>
</dbReference>
<dbReference type="SUPFAM" id="SSF46785">
    <property type="entry name" value="Winged helix' DNA-binding domain"/>
    <property type="match status" value="1"/>
</dbReference>
<dbReference type="NCBIfam" id="TIGR00231">
    <property type="entry name" value="small_GTP"/>
    <property type="match status" value="1"/>
</dbReference>
<dbReference type="InterPro" id="IPR004535">
    <property type="entry name" value="Transl_elong_SelB"/>
</dbReference>
<dbReference type="Gene3D" id="1.10.10.2770">
    <property type="match status" value="1"/>
</dbReference>
<dbReference type="GO" id="GO:0005525">
    <property type="term" value="F:GTP binding"/>
    <property type="evidence" value="ECO:0007669"/>
    <property type="project" value="UniProtKB-KW"/>
</dbReference>
<dbReference type="InterPro" id="IPR000795">
    <property type="entry name" value="T_Tr_GTP-bd_dom"/>
</dbReference>
<evidence type="ECO:0000256" key="3">
    <source>
        <dbReference type="ARBA" id="ARBA00022490"/>
    </source>
</evidence>
<evidence type="ECO:0000256" key="5">
    <source>
        <dbReference type="ARBA" id="ARBA00022917"/>
    </source>
</evidence>
<evidence type="ECO:0000256" key="6">
    <source>
        <dbReference type="ARBA" id="ARBA00023134"/>
    </source>
</evidence>
<dbReference type="Pfam" id="PF00009">
    <property type="entry name" value="GTP_EFTU"/>
    <property type="match status" value="1"/>
</dbReference>
<dbReference type="InterPro" id="IPR057335">
    <property type="entry name" value="Beta-barrel_SelB"/>
</dbReference>
<dbReference type="CDD" id="cd03696">
    <property type="entry name" value="SelB_II"/>
    <property type="match status" value="1"/>
</dbReference>